<reference evidence="2 3" key="1">
    <citation type="submission" date="2014-10" db="EMBL/GenBank/DDBJ databases">
        <title>Draft genome sequence of Actinoplanes utahensis NRRL 12052.</title>
        <authorList>
            <person name="Velasco-Bucheli B."/>
            <person name="del Cerro C."/>
            <person name="Hormigo D."/>
            <person name="Garcia J.L."/>
            <person name="Acebal C."/>
            <person name="Arroyo M."/>
            <person name="de la Mata I."/>
        </authorList>
    </citation>
    <scope>NUCLEOTIDE SEQUENCE [LARGE SCALE GENOMIC DNA]</scope>
    <source>
        <strain evidence="2 3">NRRL 12052</strain>
    </source>
</reference>
<dbReference type="AlphaFoldDB" id="A0A0A6UM64"/>
<dbReference type="STRING" id="1869.MB27_23460"/>
<dbReference type="CDD" id="cd00009">
    <property type="entry name" value="AAA"/>
    <property type="match status" value="1"/>
</dbReference>
<feature type="domain" description="AAA+ ATPase" evidence="1">
    <location>
        <begin position="59"/>
        <end position="239"/>
    </location>
</feature>
<dbReference type="eggNOG" id="COG0714">
    <property type="taxonomic scope" value="Bacteria"/>
</dbReference>
<accession>A0A0A6UM64</accession>
<dbReference type="OrthoDB" id="9783370at2"/>
<organism evidence="2 3">
    <name type="scientific">Actinoplanes utahensis</name>
    <dbReference type="NCBI Taxonomy" id="1869"/>
    <lineage>
        <taxon>Bacteria</taxon>
        <taxon>Bacillati</taxon>
        <taxon>Actinomycetota</taxon>
        <taxon>Actinomycetes</taxon>
        <taxon>Micromonosporales</taxon>
        <taxon>Micromonosporaceae</taxon>
        <taxon>Actinoplanes</taxon>
    </lineage>
</organism>
<dbReference type="Pfam" id="PF07728">
    <property type="entry name" value="AAA_5"/>
    <property type="match status" value="1"/>
</dbReference>
<sequence length="314" mass="34606">MKEWWRYRGDGKPHQDWVLPDAPSWRAFAPRQRFGDMARGATFQAEEREIDLVNAALMLRRPLLITGAPGTGKSSLAFAVAYELDLGPVLYWPINSRSTLREGLYEYDAIGRLQDNGMATGTPDIGPYLTLNALGTALLPRSRPRVLLIDELDKGDIDLPNDLLNVFEEGGFPIPELVRLADRAPDVEIRTADGGRAVVGGGEVRCSEFPFVVLTSNGERDFPPAFLRRCLQLDLKAPDRQKLIRIVRAHLDAEVAAAADPLITEFLRRRDRDLLATDQLLNAVYLLAGDSGRAPAGREALLDALLRSLGEAAG</sequence>
<evidence type="ECO:0000259" key="1">
    <source>
        <dbReference type="SMART" id="SM00382"/>
    </source>
</evidence>
<dbReference type="Gene3D" id="3.40.50.300">
    <property type="entry name" value="P-loop containing nucleotide triphosphate hydrolases"/>
    <property type="match status" value="1"/>
</dbReference>
<dbReference type="GO" id="GO:0016887">
    <property type="term" value="F:ATP hydrolysis activity"/>
    <property type="evidence" value="ECO:0007669"/>
    <property type="project" value="InterPro"/>
</dbReference>
<evidence type="ECO:0000313" key="3">
    <source>
        <dbReference type="Proteomes" id="UP000054537"/>
    </source>
</evidence>
<gene>
    <name evidence="2" type="ORF">MB27_23460</name>
</gene>
<dbReference type="SMART" id="SM00382">
    <property type="entry name" value="AAA"/>
    <property type="match status" value="1"/>
</dbReference>
<proteinExistence type="predicted"/>
<dbReference type="Proteomes" id="UP000054537">
    <property type="component" value="Unassembled WGS sequence"/>
</dbReference>
<keyword evidence="3" id="KW-1185">Reference proteome</keyword>
<dbReference type="RefSeq" id="WP_043527658.1">
    <property type="nucleotide sequence ID" value="NZ_BAABKU010000036.1"/>
</dbReference>
<evidence type="ECO:0000313" key="2">
    <source>
        <dbReference type="EMBL" id="KHD75389.1"/>
    </source>
</evidence>
<comment type="caution">
    <text evidence="2">The sequence shown here is derived from an EMBL/GenBank/DDBJ whole genome shotgun (WGS) entry which is preliminary data.</text>
</comment>
<dbReference type="InterPro" id="IPR027417">
    <property type="entry name" value="P-loop_NTPase"/>
</dbReference>
<dbReference type="InterPro" id="IPR011704">
    <property type="entry name" value="ATPase_dyneun-rel_AAA"/>
</dbReference>
<dbReference type="GO" id="GO:0005524">
    <property type="term" value="F:ATP binding"/>
    <property type="evidence" value="ECO:0007669"/>
    <property type="project" value="InterPro"/>
</dbReference>
<protein>
    <submittedName>
        <fullName evidence="2">ATPase AAA</fullName>
    </submittedName>
</protein>
<dbReference type="SUPFAM" id="SSF52540">
    <property type="entry name" value="P-loop containing nucleoside triphosphate hydrolases"/>
    <property type="match status" value="1"/>
</dbReference>
<dbReference type="InterPro" id="IPR003593">
    <property type="entry name" value="AAA+_ATPase"/>
</dbReference>
<dbReference type="EMBL" id="JRTT01000028">
    <property type="protein sequence ID" value="KHD75389.1"/>
    <property type="molecule type" value="Genomic_DNA"/>
</dbReference>
<name>A0A0A6UM64_ACTUT</name>